<proteinExistence type="predicted"/>
<organism evidence="1 2">
    <name type="scientific">Corynebacterium sanguinis</name>
    <dbReference type="NCBI Taxonomy" id="2594913"/>
    <lineage>
        <taxon>Bacteria</taxon>
        <taxon>Bacillati</taxon>
        <taxon>Actinomycetota</taxon>
        <taxon>Actinomycetes</taxon>
        <taxon>Mycobacteriales</taxon>
        <taxon>Corynebacteriaceae</taxon>
        <taxon>Corynebacterium</taxon>
    </lineage>
</organism>
<protein>
    <submittedName>
        <fullName evidence="1">Uncharacterized protein</fullName>
    </submittedName>
</protein>
<name>A0A838WX76_9CORY</name>
<dbReference type="Proteomes" id="UP000580709">
    <property type="component" value="Unassembled WGS sequence"/>
</dbReference>
<dbReference type="AlphaFoldDB" id="A0A838WX76"/>
<accession>A0A838WX76</accession>
<dbReference type="RefSeq" id="WP_181729845.1">
    <property type="nucleotide sequence ID" value="NZ_JACEOR010000323.1"/>
</dbReference>
<sequence length="158" mass="18184">MALSEKEILEIIANFPPEEAAAIIAEPAESTIRRRLEKEKRPFPIISRGKRRYVSSDGRRFGALYSEEEQRDSDSRYWRAGKAVREACQPMTVAEGGIVKRIYEVHGWYQEQDQTKWTAELGDSLTNEELDEHYPDYPYRVGDDCPTQGGGAYRPGYY</sequence>
<comment type="caution">
    <text evidence="1">The sequence shown here is derived from an EMBL/GenBank/DDBJ whole genome shotgun (WGS) entry which is preliminary data.</text>
</comment>
<evidence type="ECO:0000313" key="1">
    <source>
        <dbReference type="EMBL" id="MBA4505258.1"/>
    </source>
</evidence>
<keyword evidence="2" id="KW-1185">Reference proteome</keyword>
<evidence type="ECO:0000313" key="2">
    <source>
        <dbReference type="Proteomes" id="UP000580709"/>
    </source>
</evidence>
<reference evidence="1 2" key="1">
    <citation type="submission" date="2020-07" db="EMBL/GenBank/DDBJ databases">
        <authorList>
            <person name="Khare M."/>
        </authorList>
    </citation>
    <scope>NUCLEOTIDE SEQUENCE [LARGE SCALE GENOMIC DNA]</scope>
    <source>
        <strain evidence="1 2">P8776</strain>
    </source>
</reference>
<dbReference type="EMBL" id="JACEOR010000323">
    <property type="protein sequence ID" value="MBA4505258.1"/>
    <property type="molecule type" value="Genomic_DNA"/>
</dbReference>
<gene>
    <name evidence="1" type="ORF">H0H28_08000</name>
</gene>